<reference evidence="2 3" key="1">
    <citation type="submission" date="2009-10" db="EMBL/GenBank/DDBJ databases">
        <authorList>
            <person name="Shrivastava S."/>
            <person name="Brinkac L.B."/>
            <person name="Brown J.L."/>
            <person name="Bruce D.B."/>
            <person name="Detter C."/>
            <person name="Green L.D."/>
            <person name="Munk C.A."/>
            <person name="Rogers Y.C."/>
            <person name="Tapia R."/>
            <person name="Saunders E.S."/>
            <person name="Sims D.R."/>
            <person name="Smith L.A."/>
            <person name="Smith T.J."/>
            <person name="Sutton G."/>
            <person name="Brettin T."/>
        </authorList>
    </citation>
    <scope>NUCLEOTIDE SEQUENCE [LARGE SCALE GENOMIC DNA]</scope>
    <source>
        <strain evidence="3">D str. 1873</strain>
    </source>
</reference>
<proteinExistence type="predicted"/>
<evidence type="ECO:0000256" key="1">
    <source>
        <dbReference type="SAM" id="Phobius"/>
    </source>
</evidence>
<gene>
    <name evidence="2" type="ORF">CLG_B1095</name>
</gene>
<accession>A0A9P2G644</accession>
<keyword evidence="1" id="KW-1133">Transmembrane helix</keyword>
<organism evidence="2 3">
    <name type="scientific">Clostridium botulinum D str. 1873</name>
    <dbReference type="NCBI Taxonomy" id="592027"/>
    <lineage>
        <taxon>Bacteria</taxon>
        <taxon>Bacillati</taxon>
        <taxon>Bacillota</taxon>
        <taxon>Clostridia</taxon>
        <taxon>Eubacteriales</taxon>
        <taxon>Clostridiaceae</taxon>
        <taxon>Clostridium</taxon>
    </lineage>
</organism>
<dbReference type="RefSeq" id="WP_003375157.1">
    <property type="nucleotide sequence ID" value="NZ_ACSJ01000007.1"/>
</dbReference>
<evidence type="ECO:0000313" key="3">
    <source>
        <dbReference type="Proteomes" id="UP000006160"/>
    </source>
</evidence>
<dbReference type="Proteomes" id="UP000006160">
    <property type="component" value="Unassembled WGS sequence"/>
</dbReference>
<keyword evidence="1" id="KW-0472">Membrane</keyword>
<name>A0A9P2G644_CLOBO</name>
<dbReference type="EMBL" id="ACSJ01000007">
    <property type="protein sequence ID" value="EES90658.1"/>
    <property type="molecule type" value="Genomic_DNA"/>
</dbReference>
<feature type="transmembrane region" description="Helical" evidence="1">
    <location>
        <begin position="7"/>
        <end position="26"/>
    </location>
</feature>
<keyword evidence="1" id="KW-0812">Transmembrane</keyword>
<evidence type="ECO:0000313" key="2">
    <source>
        <dbReference type="EMBL" id="EES90658.1"/>
    </source>
</evidence>
<sequence>MSKKIKFNFVIISMIILLIVISILTFKQNKILLQDKENLMKISSIQYFNNKGNYKKETCSYIIKQIQKYSCIKIKKVINNNYDKLITMNLEFHGEQERLDQFIEAMKVEKQLYDIKCIQLKLDNNKMYTGNITINFTM</sequence>
<comment type="caution">
    <text evidence="2">The sequence shown here is derived from an EMBL/GenBank/DDBJ whole genome shotgun (WGS) entry which is preliminary data.</text>
</comment>
<protein>
    <submittedName>
        <fullName evidence="2">Uncharacterized protein</fullName>
    </submittedName>
</protein>
<dbReference type="AlphaFoldDB" id="A0A9P2G644"/>